<comment type="caution">
    <text evidence="7">The sequence shown here is derived from an EMBL/GenBank/DDBJ whole genome shotgun (WGS) entry which is preliminary data.</text>
</comment>
<dbReference type="NCBIfam" id="TIGR01951">
    <property type="entry name" value="nusB"/>
    <property type="match status" value="1"/>
</dbReference>
<protein>
    <recommendedName>
        <fullName evidence="6">NusB/RsmB/TIM44 domain-containing protein</fullName>
    </recommendedName>
</protein>
<gene>
    <name evidence="7" type="ORF">LCGC14_0205390</name>
</gene>
<dbReference type="EMBL" id="LAZR01000092">
    <property type="protein sequence ID" value="KKN92796.1"/>
    <property type="molecule type" value="Genomic_DNA"/>
</dbReference>
<keyword evidence="5" id="KW-0804">Transcription</keyword>
<dbReference type="AlphaFoldDB" id="A0A0F9X1Z7"/>
<dbReference type="InterPro" id="IPR035926">
    <property type="entry name" value="NusB-like_sf"/>
</dbReference>
<dbReference type="InterPro" id="IPR011605">
    <property type="entry name" value="NusB_fam"/>
</dbReference>
<dbReference type="SUPFAM" id="SSF48013">
    <property type="entry name" value="NusB-like"/>
    <property type="match status" value="1"/>
</dbReference>
<name>A0A0F9X1Z7_9ZZZZ</name>
<reference evidence="7" key="1">
    <citation type="journal article" date="2015" name="Nature">
        <title>Complex archaea that bridge the gap between prokaryotes and eukaryotes.</title>
        <authorList>
            <person name="Spang A."/>
            <person name="Saw J.H."/>
            <person name="Jorgensen S.L."/>
            <person name="Zaremba-Niedzwiedzka K."/>
            <person name="Martijn J."/>
            <person name="Lind A.E."/>
            <person name="van Eijk R."/>
            <person name="Schleper C."/>
            <person name="Guy L."/>
            <person name="Ettema T.J."/>
        </authorList>
    </citation>
    <scope>NUCLEOTIDE SEQUENCE</scope>
</reference>
<evidence type="ECO:0000256" key="5">
    <source>
        <dbReference type="ARBA" id="ARBA00023163"/>
    </source>
</evidence>
<evidence type="ECO:0000256" key="3">
    <source>
        <dbReference type="ARBA" id="ARBA00022884"/>
    </source>
</evidence>
<dbReference type="GO" id="GO:0003723">
    <property type="term" value="F:RNA binding"/>
    <property type="evidence" value="ECO:0007669"/>
    <property type="project" value="UniProtKB-KW"/>
</dbReference>
<dbReference type="GO" id="GO:0005829">
    <property type="term" value="C:cytosol"/>
    <property type="evidence" value="ECO:0007669"/>
    <property type="project" value="TreeGrafter"/>
</dbReference>
<sequence>MAEGFIAESRSDAQTHQLARQLLSDVRADLEACDATLAEYARHWQLNRLALVDRNILRLAVCELRAKSAPPRVVIAEALKLAEEFSTAESPRFVNGILDAVARDLYGEIAGGSEDQ</sequence>
<evidence type="ECO:0000313" key="7">
    <source>
        <dbReference type="EMBL" id="KKN92796.1"/>
    </source>
</evidence>
<evidence type="ECO:0000256" key="2">
    <source>
        <dbReference type="ARBA" id="ARBA00022814"/>
    </source>
</evidence>
<comment type="similarity">
    <text evidence="1">Belongs to the NusB family.</text>
</comment>
<evidence type="ECO:0000256" key="4">
    <source>
        <dbReference type="ARBA" id="ARBA00023015"/>
    </source>
</evidence>
<dbReference type="InterPro" id="IPR006027">
    <property type="entry name" value="NusB_RsmB_TIM44"/>
</dbReference>
<dbReference type="PANTHER" id="PTHR11078">
    <property type="entry name" value="N UTILIZATION SUBSTANCE PROTEIN B-RELATED"/>
    <property type="match status" value="1"/>
</dbReference>
<accession>A0A0F9X1Z7</accession>
<dbReference type="PANTHER" id="PTHR11078:SF3">
    <property type="entry name" value="ANTITERMINATION NUSB DOMAIN-CONTAINING PROTEIN"/>
    <property type="match status" value="1"/>
</dbReference>
<keyword evidence="4" id="KW-0805">Transcription regulation</keyword>
<organism evidence="7">
    <name type="scientific">marine sediment metagenome</name>
    <dbReference type="NCBI Taxonomy" id="412755"/>
    <lineage>
        <taxon>unclassified sequences</taxon>
        <taxon>metagenomes</taxon>
        <taxon>ecological metagenomes</taxon>
    </lineage>
</organism>
<keyword evidence="2" id="KW-0889">Transcription antitermination</keyword>
<dbReference type="Gene3D" id="1.10.940.10">
    <property type="entry name" value="NusB-like"/>
    <property type="match status" value="1"/>
</dbReference>
<keyword evidence="3" id="KW-0694">RNA-binding</keyword>
<evidence type="ECO:0000256" key="1">
    <source>
        <dbReference type="ARBA" id="ARBA00005952"/>
    </source>
</evidence>
<dbReference type="GO" id="GO:0031564">
    <property type="term" value="P:transcription antitermination"/>
    <property type="evidence" value="ECO:0007669"/>
    <property type="project" value="UniProtKB-KW"/>
</dbReference>
<proteinExistence type="inferred from homology"/>
<evidence type="ECO:0000259" key="6">
    <source>
        <dbReference type="Pfam" id="PF01029"/>
    </source>
</evidence>
<dbReference type="GO" id="GO:0006353">
    <property type="term" value="P:DNA-templated transcription termination"/>
    <property type="evidence" value="ECO:0007669"/>
    <property type="project" value="InterPro"/>
</dbReference>
<dbReference type="Pfam" id="PF01029">
    <property type="entry name" value="NusB"/>
    <property type="match status" value="1"/>
</dbReference>
<feature type="domain" description="NusB/RsmB/TIM44" evidence="6">
    <location>
        <begin position="8"/>
        <end position="103"/>
    </location>
</feature>